<dbReference type="Proteomes" id="UP001226577">
    <property type="component" value="Unassembled WGS sequence"/>
</dbReference>
<organism evidence="2 3">
    <name type="scientific">Pseudarthrobacter enclensis</name>
    <dbReference type="NCBI Taxonomy" id="993070"/>
    <lineage>
        <taxon>Bacteria</taxon>
        <taxon>Bacillati</taxon>
        <taxon>Actinomycetota</taxon>
        <taxon>Actinomycetes</taxon>
        <taxon>Micrococcales</taxon>
        <taxon>Micrococcaceae</taxon>
        <taxon>Pseudarthrobacter</taxon>
    </lineage>
</organism>
<dbReference type="EMBL" id="JAUSRE010000010">
    <property type="protein sequence ID" value="MDP9888592.1"/>
    <property type="molecule type" value="Genomic_DNA"/>
</dbReference>
<evidence type="ECO:0000313" key="2">
    <source>
        <dbReference type="EMBL" id="MDP9888592.1"/>
    </source>
</evidence>
<feature type="transmembrane region" description="Helical" evidence="1">
    <location>
        <begin position="26"/>
        <end position="44"/>
    </location>
</feature>
<comment type="caution">
    <text evidence="2">The sequence shown here is derived from an EMBL/GenBank/DDBJ whole genome shotgun (WGS) entry which is preliminary data.</text>
</comment>
<reference evidence="2 3" key="1">
    <citation type="submission" date="2023-07" db="EMBL/GenBank/DDBJ databases">
        <title>Sorghum-associated microbial communities from plants grown in Nebraska, USA.</title>
        <authorList>
            <person name="Schachtman D."/>
        </authorList>
    </citation>
    <scope>NUCLEOTIDE SEQUENCE [LARGE SCALE GENOMIC DNA]</scope>
    <source>
        <strain evidence="2 3">CC222</strain>
    </source>
</reference>
<protein>
    <submittedName>
        <fullName evidence="2">Uncharacterized protein</fullName>
    </submittedName>
</protein>
<keyword evidence="1" id="KW-1133">Transmembrane helix</keyword>
<name>A0ABT9RTM4_9MICC</name>
<evidence type="ECO:0000313" key="3">
    <source>
        <dbReference type="Proteomes" id="UP001226577"/>
    </source>
</evidence>
<gene>
    <name evidence="2" type="ORF">J2X98_002185</name>
</gene>
<accession>A0ABT9RTM4</accession>
<keyword evidence="1" id="KW-0812">Transmembrane</keyword>
<evidence type="ECO:0000256" key="1">
    <source>
        <dbReference type="SAM" id="Phobius"/>
    </source>
</evidence>
<keyword evidence="1" id="KW-0472">Membrane</keyword>
<feature type="transmembrane region" description="Helical" evidence="1">
    <location>
        <begin position="50"/>
        <end position="68"/>
    </location>
</feature>
<sequence length="69" mass="7394">MTVGDKWRCFSAAPCRRRITFQGWQAVFAFAALALVLGAGPLRAVASRRLVLLAGLGAIAALVVDVFLY</sequence>
<keyword evidence="3" id="KW-1185">Reference proteome</keyword>
<proteinExistence type="predicted"/>